<evidence type="ECO:0000259" key="13">
    <source>
        <dbReference type="SMART" id="SM00849"/>
    </source>
</evidence>
<proteinExistence type="inferred from homology"/>
<dbReference type="CDD" id="cd07714">
    <property type="entry name" value="RNaseJ_MBL-fold"/>
    <property type="match status" value="1"/>
</dbReference>
<dbReference type="NCBIfam" id="TIGR00649">
    <property type="entry name" value="MG423"/>
    <property type="match status" value="1"/>
</dbReference>
<keyword evidence="8 9" id="KW-0694">RNA-binding</keyword>
<dbReference type="InterPro" id="IPR036866">
    <property type="entry name" value="RibonucZ/Hydroxyglut_hydro"/>
</dbReference>
<dbReference type="Pfam" id="PF22505">
    <property type="entry name" value="RNase_J_b_CASP"/>
    <property type="match status" value="1"/>
</dbReference>
<comment type="cofactor">
    <cofactor evidence="12">
        <name>Ca(2+)</name>
        <dbReference type="ChEBI" id="CHEBI:29108"/>
    </cofactor>
    <text evidence="12">Binds 1 Ca(2+) cation per subunit. Seen in 1 crystal structure, it is not clear if it is physiologically important.</text>
</comment>
<evidence type="ECO:0000313" key="15">
    <source>
        <dbReference type="Proteomes" id="UP000229893"/>
    </source>
</evidence>
<protein>
    <recommendedName>
        <fullName evidence="9">Ribonuclease J</fullName>
        <shortName evidence="9">RNase J</shortName>
        <ecNumber evidence="9">3.1.-.-</ecNumber>
    </recommendedName>
</protein>
<dbReference type="PANTHER" id="PTHR43694">
    <property type="entry name" value="RIBONUCLEASE J"/>
    <property type="match status" value="1"/>
</dbReference>
<dbReference type="PIRSF" id="PIRSF004803">
    <property type="entry name" value="RnjA"/>
    <property type="match status" value="1"/>
</dbReference>
<evidence type="ECO:0000256" key="7">
    <source>
        <dbReference type="ARBA" id="ARBA00022839"/>
    </source>
</evidence>
<comment type="subunit">
    <text evidence="9">Homodimer, may be a subunit of the RNA degradosome.</text>
</comment>
<name>A0A2H0N7Y2_9BACT</name>
<keyword evidence="1 9" id="KW-0963">Cytoplasm</keyword>
<dbReference type="SMART" id="SM00849">
    <property type="entry name" value="Lactamase_B"/>
    <property type="match status" value="1"/>
</dbReference>
<evidence type="ECO:0000256" key="10">
    <source>
        <dbReference type="PIRSR" id="PIRSR004803-1"/>
    </source>
</evidence>
<dbReference type="InterPro" id="IPR004613">
    <property type="entry name" value="RNase_J"/>
</dbReference>
<feature type="binding site" evidence="12">
    <location>
        <position position="105"/>
    </location>
    <ligand>
        <name>Zn(2+)</name>
        <dbReference type="ChEBI" id="CHEBI:29105"/>
        <label>1</label>
        <note>catalytic</note>
    </ligand>
</feature>
<reference evidence="14 15" key="1">
    <citation type="submission" date="2017-09" db="EMBL/GenBank/DDBJ databases">
        <title>Depth-based differentiation of microbial function through sediment-hosted aquifers and enrichment of novel symbionts in the deep terrestrial subsurface.</title>
        <authorList>
            <person name="Probst A.J."/>
            <person name="Ladd B."/>
            <person name="Jarett J.K."/>
            <person name="Geller-Mcgrath D.E."/>
            <person name="Sieber C.M."/>
            <person name="Emerson J.B."/>
            <person name="Anantharaman K."/>
            <person name="Thomas B.C."/>
            <person name="Malmstrom R."/>
            <person name="Stieglmeier M."/>
            <person name="Klingl A."/>
            <person name="Woyke T."/>
            <person name="Ryan C.M."/>
            <person name="Banfield J.F."/>
        </authorList>
    </citation>
    <scope>NUCLEOTIDE SEQUENCE [LARGE SCALE GENOMIC DNA]</scope>
    <source>
        <strain evidence="14">CG11_big_fil_rev_8_21_14_0_20_35_14</strain>
    </source>
</reference>
<feature type="binding site" evidence="12">
    <location>
        <position position="473"/>
    </location>
    <ligand>
        <name>Ca(2+)</name>
        <dbReference type="ChEBI" id="CHEBI:29108"/>
    </ligand>
</feature>
<dbReference type="PANTHER" id="PTHR43694:SF1">
    <property type="entry name" value="RIBONUCLEASE J"/>
    <property type="match status" value="1"/>
</dbReference>
<feature type="binding site" evidence="12">
    <location>
        <position position="419"/>
    </location>
    <ligand>
        <name>Zn(2+)</name>
        <dbReference type="ChEBI" id="CHEBI:29105"/>
        <label>1</label>
        <note>catalytic</note>
    </ligand>
</feature>
<evidence type="ECO:0000256" key="2">
    <source>
        <dbReference type="ARBA" id="ARBA00022722"/>
    </source>
</evidence>
<evidence type="ECO:0000256" key="8">
    <source>
        <dbReference type="ARBA" id="ARBA00022884"/>
    </source>
</evidence>
<dbReference type="EC" id="3.1.-.-" evidence="9"/>
<evidence type="ECO:0000256" key="6">
    <source>
        <dbReference type="ARBA" id="ARBA00022833"/>
    </source>
</evidence>
<keyword evidence="3 12" id="KW-0479">Metal-binding</keyword>
<dbReference type="InterPro" id="IPR030854">
    <property type="entry name" value="RNase_J_bac"/>
</dbReference>
<dbReference type="HAMAP" id="MF_01491">
    <property type="entry name" value="RNase_J_bact"/>
    <property type="match status" value="1"/>
</dbReference>
<keyword evidence="6 12" id="KW-0862">Zinc</keyword>
<evidence type="ECO:0000256" key="4">
    <source>
        <dbReference type="ARBA" id="ARBA00022759"/>
    </source>
</evidence>
<keyword evidence="5 9" id="KW-0378">Hydrolase</keyword>
<dbReference type="GO" id="GO:0006364">
    <property type="term" value="P:rRNA processing"/>
    <property type="evidence" value="ECO:0007669"/>
    <property type="project" value="UniProtKB-UniRule"/>
</dbReference>
<dbReference type="Gene3D" id="3.10.20.580">
    <property type="match status" value="1"/>
</dbReference>
<keyword evidence="12" id="KW-0106">Calcium</keyword>
<feature type="active site" description="Proton donor" evidence="10">
    <location>
        <position position="224"/>
    </location>
</feature>
<dbReference type="InterPro" id="IPR001279">
    <property type="entry name" value="Metallo-B-lactamas"/>
</dbReference>
<dbReference type="InterPro" id="IPR055132">
    <property type="entry name" value="RNase_J_b_CASP"/>
</dbReference>
<evidence type="ECO:0000256" key="12">
    <source>
        <dbReference type="PIRSR" id="PIRSR004803-3"/>
    </source>
</evidence>
<dbReference type="GO" id="GO:0004534">
    <property type="term" value="F:5'-3' RNA exonuclease activity"/>
    <property type="evidence" value="ECO:0007669"/>
    <property type="project" value="UniProtKB-UniRule"/>
</dbReference>
<dbReference type="InterPro" id="IPR042173">
    <property type="entry name" value="RNase_J_2"/>
</dbReference>
<comment type="cofactor">
    <cofactor evidence="12">
        <name>Zn(2+)</name>
        <dbReference type="ChEBI" id="CHEBI:29105"/>
    </cofactor>
    <text evidence="12">Binds 2 Zn(2+) ions per subunit. It is not clear if Zn(2+) or Mg(2+) is physiologically important.</text>
</comment>
<feature type="binding site" evidence="9 11">
    <location>
        <begin position="393"/>
        <end position="397"/>
    </location>
    <ligand>
        <name>substrate</name>
    </ligand>
</feature>
<evidence type="ECO:0000256" key="3">
    <source>
        <dbReference type="ARBA" id="ARBA00022723"/>
    </source>
</evidence>
<dbReference type="GO" id="GO:0004521">
    <property type="term" value="F:RNA endonuclease activity"/>
    <property type="evidence" value="ECO:0007669"/>
    <property type="project" value="UniProtKB-UniRule"/>
</dbReference>
<comment type="similarity">
    <text evidence="9">Belongs to the metallo-beta-lactamase superfamily. RNA-metabolizing metallo-beta-lactamase-like family. Bacterial RNase J subfamily.</text>
</comment>
<dbReference type="SUPFAM" id="SSF56281">
    <property type="entry name" value="Metallo-hydrolase/oxidoreductase"/>
    <property type="match status" value="1"/>
</dbReference>
<dbReference type="Pfam" id="PF17770">
    <property type="entry name" value="RNase_J_C"/>
    <property type="match status" value="1"/>
</dbReference>
<feature type="domain" description="Metallo-beta-lactamase" evidence="13">
    <location>
        <begin position="48"/>
        <end position="244"/>
    </location>
</feature>
<feature type="binding site" evidence="12">
    <location>
        <position position="106"/>
    </location>
    <ligand>
        <name>Zn(2+)</name>
        <dbReference type="ChEBI" id="CHEBI:29105"/>
        <label>1</label>
        <note>catalytic</note>
    </ligand>
</feature>
<organism evidence="14 15">
    <name type="scientific">Candidatus Liptonbacteria bacterium CG11_big_fil_rev_8_21_14_0_20_35_14</name>
    <dbReference type="NCBI Taxonomy" id="1974634"/>
    <lineage>
        <taxon>Bacteria</taxon>
        <taxon>Candidatus Liptoniibacteriota</taxon>
    </lineage>
</organism>
<dbReference type="GO" id="GO:0003723">
    <property type="term" value="F:RNA binding"/>
    <property type="evidence" value="ECO:0007669"/>
    <property type="project" value="UniProtKB-UniRule"/>
</dbReference>
<dbReference type="InterPro" id="IPR041636">
    <property type="entry name" value="RNase_J_C"/>
</dbReference>
<feature type="binding site" evidence="12">
    <location>
        <position position="76"/>
    </location>
    <ligand>
        <name>Zn(2+)</name>
        <dbReference type="ChEBI" id="CHEBI:29105"/>
        <label>1</label>
        <note>catalytic</note>
    </ligand>
</feature>
<evidence type="ECO:0000313" key="14">
    <source>
        <dbReference type="EMBL" id="PIR05012.1"/>
    </source>
</evidence>
<gene>
    <name evidence="9" type="primary">rnj</name>
    <name evidence="14" type="ORF">COV57_01255</name>
</gene>
<evidence type="ECO:0000256" key="5">
    <source>
        <dbReference type="ARBA" id="ARBA00022801"/>
    </source>
</evidence>
<feature type="active site" description="Proton acceptor" evidence="10">
    <location>
        <position position="397"/>
    </location>
</feature>
<keyword evidence="2 9" id="KW-0540">Nuclease</keyword>
<dbReference type="GO" id="GO:0008270">
    <property type="term" value="F:zinc ion binding"/>
    <property type="evidence" value="ECO:0007669"/>
    <property type="project" value="InterPro"/>
</dbReference>
<dbReference type="Pfam" id="PF07521">
    <property type="entry name" value="RMMBL"/>
    <property type="match status" value="1"/>
</dbReference>
<feature type="binding site" evidence="12">
    <location>
        <position position="78"/>
    </location>
    <ligand>
        <name>Zn(2+)</name>
        <dbReference type="ChEBI" id="CHEBI:29105"/>
        <label>2</label>
        <note>catalytic</note>
    </ligand>
</feature>
<dbReference type="Pfam" id="PF00753">
    <property type="entry name" value="Lactamase_B"/>
    <property type="match status" value="1"/>
</dbReference>
<comment type="subcellular location">
    <subcellularLocation>
        <location evidence="9">Cytoplasm</location>
    </subcellularLocation>
</comment>
<dbReference type="GO" id="GO:0005737">
    <property type="term" value="C:cytoplasm"/>
    <property type="evidence" value="ECO:0007669"/>
    <property type="project" value="UniProtKB-SubCell"/>
</dbReference>
<feature type="binding site" evidence="12">
    <location>
        <position position="171"/>
    </location>
    <ligand>
        <name>Zn(2+)</name>
        <dbReference type="ChEBI" id="CHEBI:29105"/>
        <label>1</label>
        <note>catalytic</note>
    </ligand>
</feature>
<comment type="function">
    <text evidence="9">An RNase that has 5'-3' exonuclease and possibly endonuclease activity. Involved in maturation of rRNA and in some organisms also mRNA maturation and/or decay.</text>
</comment>
<feature type="binding site" evidence="12">
    <location>
        <position position="193"/>
    </location>
    <ligand>
        <name>Zn(2+)</name>
        <dbReference type="ChEBI" id="CHEBI:29105"/>
        <label>1</label>
        <note>catalytic</note>
    </ligand>
</feature>
<evidence type="ECO:0000256" key="1">
    <source>
        <dbReference type="ARBA" id="ARBA00022490"/>
    </source>
</evidence>
<feature type="binding site" evidence="12">
    <location>
        <position position="101"/>
    </location>
    <ligand>
        <name>Zn(2+)</name>
        <dbReference type="ChEBI" id="CHEBI:29105"/>
        <label>1</label>
        <note>catalytic</note>
    </ligand>
</feature>
<evidence type="ECO:0000256" key="11">
    <source>
        <dbReference type="PIRSR" id="PIRSR004803-2"/>
    </source>
</evidence>
<dbReference type="Gene3D" id="3.40.50.10710">
    <property type="entry name" value="Metallo-hydrolase/oxidoreductase"/>
    <property type="match status" value="1"/>
</dbReference>
<evidence type="ECO:0000256" key="9">
    <source>
        <dbReference type="HAMAP-Rule" id="MF_01491"/>
    </source>
</evidence>
<feature type="binding site" evidence="12">
    <location>
        <position position="103"/>
    </location>
    <ligand>
        <name>Zn(2+)</name>
        <dbReference type="ChEBI" id="CHEBI:29105"/>
        <label>1</label>
        <note>catalytic</note>
    </ligand>
</feature>
<dbReference type="InterPro" id="IPR011108">
    <property type="entry name" value="RMMBL"/>
</dbReference>
<keyword evidence="7 9" id="KW-0269">Exonuclease</keyword>
<sequence>MNKKIVNEADFLSSAKPERSRVVSHVAKPKIKKDVLRFVPLGGLEEIGRNMMFFEYQDEIVAIDAGLQFPEDETPGIDFIIPNTAYLEQNKHKIKAMIITHAHLDHIGALPYIMEKIGNPPIYTTNLSRAIIEKRHEEFPNVPKLKFEIVKDKETRRISENFSAEFFNVPHTIPDAVAVLLKTPVGNMCNLGDFKVERKIDGSPIGLIELERVGKLQVDALFMDSTGASKPGESMSEELVEKNLEKLFKETKGRIIIGTFASLLGRLDQILQIANKLGRKVAVSGRSMKTNIQLASNAGYMNIPKEIIIPLEDLHKYKDDKILILSTGMQGEANASLMRVINGEHKHIKIKPGDTVFFSSSIVPGNERSVQTLKDNLARQGAIVFDSSMDDIHASGHGPKEDIKQAIKLLNPKYFFPIHGYYFMRHTNVSNAVEAGVKEANCFVVDNGQVVEIGKNKVEVSKETVPAHYVMVDGLGVGDVGEVVLRDRIMLSQEGMVVVIVTLDRHSGKVLKNPDIISRGFIYLKDNREILDEMRKKIKGLIARMSGSSAGTQQIDADYLKGVMRDQIGQLIFRKTKRRPMILPVVIEI</sequence>
<keyword evidence="9" id="KW-0698">rRNA processing</keyword>
<accession>A0A2H0N7Y2</accession>
<dbReference type="EMBL" id="PCWO01000019">
    <property type="protein sequence ID" value="PIR05012.1"/>
    <property type="molecule type" value="Genomic_DNA"/>
</dbReference>
<dbReference type="AlphaFoldDB" id="A0A2H0N7Y2"/>
<dbReference type="Proteomes" id="UP000229893">
    <property type="component" value="Unassembled WGS sequence"/>
</dbReference>
<keyword evidence="4 9" id="KW-0255">Endonuclease</keyword>
<comment type="caution">
    <text evidence="14">The sequence shown here is derived from an EMBL/GenBank/DDBJ whole genome shotgun (WGS) entry which is preliminary data.</text>
</comment>
<dbReference type="Gene3D" id="3.60.15.10">
    <property type="entry name" value="Ribonuclease Z/Hydroxyacylglutathione hydrolase-like"/>
    <property type="match status" value="1"/>
</dbReference>